<dbReference type="PROSITE" id="PS51359">
    <property type="entry name" value="COX5B_2"/>
    <property type="match status" value="1"/>
</dbReference>
<feature type="binding site" evidence="3">
    <location>
        <position position="122"/>
    </location>
    <ligand>
        <name>Zn(2+)</name>
        <dbReference type="ChEBI" id="CHEBI:29105"/>
    </ligand>
</feature>
<evidence type="ECO:0000313" key="5">
    <source>
        <dbReference type="Proteomes" id="UP000310158"/>
    </source>
</evidence>
<dbReference type="AlphaFoldDB" id="A0A4S4M6B0"/>
<dbReference type="OrthoDB" id="10249250at2759"/>
<dbReference type="Pfam" id="PF01215">
    <property type="entry name" value="COX5B"/>
    <property type="match status" value="1"/>
</dbReference>
<evidence type="ECO:0000256" key="1">
    <source>
        <dbReference type="ARBA" id="ARBA00022723"/>
    </source>
</evidence>
<reference evidence="4 5" key="1">
    <citation type="submission" date="2019-02" db="EMBL/GenBank/DDBJ databases">
        <title>Genome sequencing of the rare red list fungi Bondarzewia mesenterica.</title>
        <authorList>
            <person name="Buettner E."/>
            <person name="Kellner H."/>
        </authorList>
    </citation>
    <scope>NUCLEOTIDE SEQUENCE [LARGE SCALE GENOMIC DNA]</scope>
    <source>
        <strain evidence="4 5">DSM 108281</strain>
    </source>
</reference>
<dbReference type="GO" id="GO:0045277">
    <property type="term" value="C:respiratory chain complex IV"/>
    <property type="evidence" value="ECO:0007669"/>
    <property type="project" value="InterPro"/>
</dbReference>
<dbReference type="CDD" id="cd00924">
    <property type="entry name" value="Cyt_c_Oxidase_Vb"/>
    <property type="match status" value="1"/>
</dbReference>
<dbReference type="InterPro" id="IPR002124">
    <property type="entry name" value="Cyt_c_oxidase_su5b"/>
</dbReference>
<dbReference type="PANTHER" id="PTHR10122">
    <property type="entry name" value="CYTOCHROME C OXIDASE SUBUNIT 5B, MITOCHONDRIAL"/>
    <property type="match status" value="1"/>
</dbReference>
<dbReference type="EMBL" id="SGPL01000015">
    <property type="protein sequence ID" value="THH20739.1"/>
    <property type="molecule type" value="Genomic_DNA"/>
</dbReference>
<proteinExistence type="predicted"/>
<feature type="binding site" evidence="3">
    <location>
        <position position="140"/>
    </location>
    <ligand>
        <name>Zn(2+)</name>
        <dbReference type="ChEBI" id="CHEBI:29105"/>
    </ligand>
</feature>
<dbReference type="PANTHER" id="PTHR10122:SF0">
    <property type="entry name" value="CYTOCHROME C OXIDASE SUBUNIT 5B, ISOFORM A-RELATED"/>
    <property type="match status" value="1"/>
</dbReference>
<accession>A0A4S4M6B0</accession>
<dbReference type="SUPFAM" id="SSF57802">
    <property type="entry name" value="Rubredoxin-like"/>
    <property type="match status" value="1"/>
</dbReference>
<dbReference type="GO" id="GO:0046872">
    <property type="term" value="F:metal ion binding"/>
    <property type="evidence" value="ECO:0007669"/>
    <property type="project" value="UniProtKB-KW"/>
</dbReference>
<keyword evidence="2 3" id="KW-0862">Zinc</keyword>
<feature type="binding site" evidence="3">
    <location>
        <position position="114"/>
    </location>
    <ligand>
        <name>Zn(2+)</name>
        <dbReference type="ChEBI" id="CHEBI:29105"/>
    </ligand>
</feature>
<dbReference type="GO" id="GO:0006123">
    <property type="term" value="P:mitochondrial electron transport, cytochrome c to oxygen"/>
    <property type="evidence" value="ECO:0007669"/>
    <property type="project" value="InterPro"/>
</dbReference>
<dbReference type="InterPro" id="IPR036972">
    <property type="entry name" value="Cyt_c_oxidase_su5b_sf"/>
</dbReference>
<dbReference type="Gene3D" id="2.60.11.10">
    <property type="entry name" value="Cytochrome c oxidase, subunit Vb"/>
    <property type="match status" value="1"/>
</dbReference>
<dbReference type="Proteomes" id="UP000310158">
    <property type="component" value="Unassembled WGS sequence"/>
</dbReference>
<evidence type="ECO:0000256" key="3">
    <source>
        <dbReference type="PIRSR" id="PIRSR602124-2"/>
    </source>
</evidence>
<dbReference type="GO" id="GO:0005740">
    <property type="term" value="C:mitochondrial envelope"/>
    <property type="evidence" value="ECO:0007669"/>
    <property type="project" value="InterPro"/>
</dbReference>
<comment type="caution">
    <text evidence="4">The sequence shown here is derived from an EMBL/GenBank/DDBJ whole genome shotgun (WGS) entry which is preliminary data.</text>
</comment>
<keyword evidence="1 3" id="KW-0479">Metal-binding</keyword>
<organism evidence="4 5">
    <name type="scientific">Bondarzewia mesenterica</name>
    <dbReference type="NCBI Taxonomy" id="1095465"/>
    <lineage>
        <taxon>Eukaryota</taxon>
        <taxon>Fungi</taxon>
        <taxon>Dikarya</taxon>
        <taxon>Basidiomycota</taxon>
        <taxon>Agaricomycotina</taxon>
        <taxon>Agaricomycetes</taxon>
        <taxon>Russulales</taxon>
        <taxon>Bondarzewiaceae</taxon>
        <taxon>Bondarzewia</taxon>
    </lineage>
</organism>
<protein>
    <submittedName>
        <fullName evidence="4">Uncharacterized protein</fullName>
    </submittedName>
</protein>
<feature type="binding site" evidence="3">
    <location>
        <position position="137"/>
    </location>
    <ligand>
        <name>Zn(2+)</name>
        <dbReference type="ChEBI" id="CHEBI:29105"/>
    </ligand>
</feature>
<sequence>MFKAALRSARPAVLAARANLKPTNSAALRALSTSAIRRSDEHHASAPAIYGVGGKEGEVPTDEAQSTGLDRVQTLGLLEGIEVFDLNPLDASRIGTLADPIKVFSVEPERLVGCTGSPVDSHDLLWLTLTKDKMRRCPECGSVYALDQDNSSPVVQDHVH</sequence>
<evidence type="ECO:0000313" key="4">
    <source>
        <dbReference type="EMBL" id="THH20739.1"/>
    </source>
</evidence>
<gene>
    <name evidence="4" type="ORF">EW146_g694</name>
</gene>
<evidence type="ECO:0000256" key="2">
    <source>
        <dbReference type="ARBA" id="ARBA00022833"/>
    </source>
</evidence>
<name>A0A4S4M6B0_9AGAM</name>
<keyword evidence="5" id="KW-1185">Reference proteome</keyword>